<comment type="caution">
    <text evidence="7">The sequence shown here is derived from an EMBL/GenBank/DDBJ whole genome shotgun (WGS) entry which is preliminary data.</text>
</comment>
<dbReference type="PANTHER" id="PTHR13789">
    <property type="entry name" value="MONOOXYGENASE"/>
    <property type="match status" value="1"/>
</dbReference>
<gene>
    <name evidence="7" type="ORF">ACH49Z_02860</name>
</gene>
<feature type="domain" description="FAD-binding" evidence="6">
    <location>
        <begin position="13"/>
        <end position="344"/>
    </location>
</feature>
<dbReference type="SUPFAM" id="SSF51905">
    <property type="entry name" value="FAD/NAD(P)-binding domain"/>
    <property type="match status" value="1"/>
</dbReference>
<keyword evidence="4" id="KW-0560">Oxidoreductase</keyword>
<sequence length="561" mass="60609">MPAENRATRRPLRVACVGGGPGGLFTAIALAQAVPGSRIDVFERNRATDVFGFGVVFSDATLDTIDTVDPVLRDTLAAHGRHWDTITVRSKGTAPTAAGNGMAAVHRRTLLEALRRRAVALGVSVHYETTVEVGELDRTGDYDLIVAADGANSTTRERFAATLGHTVTESAVAFIWFGTTFRFDGLTFLHRESEHGNFAVHAYPIGSGLSTFIVETDEATRRRAGLDEFDTSRPPGPSDDRTRRYLEDLFADDIDGHPLVANNSRWANFRTRRTEHWTAAGPCGTPVALLGDAVHTAHFSVGSGTKMAMEDAAVLAASLAAHPGDIAAALDRFQRIRRPQVDKIHHSSVPSLSWWDHFGEYHRCFEPWQFAFHFFSRAISAEKIRLRDPAFVAATERAWVAAHGAPPLDTPLRIGDREFTTRLLRSIARTPGALEFGDAKTTLVATDDAAPGAARLFTAPDIPGSSLRGSDLAALTAVAEHAPSAVVVHSGTALSRVLCAERLRLHHGLPVIVADRPESVRERRAVGEPDCAATLVLAGRADAVLFEPGARHTDSEEGTTR</sequence>
<keyword evidence="3" id="KW-0274">FAD</keyword>
<evidence type="ECO:0000256" key="5">
    <source>
        <dbReference type="ARBA" id="ARBA00023033"/>
    </source>
</evidence>
<accession>A0ABW7VQA2</accession>
<dbReference type="InterPro" id="IPR050493">
    <property type="entry name" value="FAD-dep_Monooxygenase_BioMet"/>
</dbReference>
<keyword evidence="2" id="KW-0285">Flavoprotein</keyword>
<proteinExistence type="predicted"/>
<dbReference type="EMBL" id="JBIRYL010000001">
    <property type="protein sequence ID" value="MFI2228774.1"/>
    <property type="molecule type" value="Genomic_DNA"/>
</dbReference>
<reference evidence="7 8" key="1">
    <citation type="submission" date="2024-10" db="EMBL/GenBank/DDBJ databases">
        <title>The Natural Products Discovery Center: Release of the First 8490 Sequenced Strains for Exploring Actinobacteria Biosynthetic Diversity.</title>
        <authorList>
            <person name="Kalkreuter E."/>
            <person name="Kautsar S.A."/>
            <person name="Yang D."/>
            <person name="Bader C.D."/>
            <person name="Teijaro C.N."/>
            <person name="Fluegel L."/>
            <person name="Davis C.M."/>
            <person name="Simpson J.R."/>
            <person name="Lauterbach L."/>
            <person name="Steele A.D."/>
            <person name="Gui C."/>
            <person name="Meng S."/>
            <person name="Li G."/>
            <person name="Viehrig K."/>
            <person name="Ye F."/>
            <person name="Su P."/>
            <person name="Kiefer A.F."/>
            <person name="Nichols A."/>
            <person name="Cepeda A.J."/>
            <person name="Yan W."/>
            <person name="Fan B."/>
            <person name="Jiang Y."/>
            <person name="Adhikari A."/>
            <person name="Zheng C.-J."/>
            <person name="Schuster L."/>
            <person name="Cowan T.M."/>
            <person name="Smanski M.J."/>
            <person name="Chevrette M.G."/>
            <person name="De Carvalho L.P.S."/>
            <person name="Shen B."/>
        </authorList>
    </citation>
    <scope>NUCLEOTIDE SEQUENCE [LARGE SCALE GENOMIC DNA]</scope>
    <source>
        <strain evidence="7 8">NPDC019377</strain>
    </source>
</reference>
<dbReference type="PANTHER" id="PTHR13789:SF318">
    <property type="entry name" value="GERANYLGERANYL DIPHOSPHATE REDUCTASE"/>
    <property type="match status" value="1"/>
</dbReference>
<dbReference type="RefSeq" id="WP_397059182.1">
    <property type="nucleotide sequence ID" value="NZ_JBIRYL010000001.1"/>
</dbReference>
<dbReference type="InterPro" id="IPR036188">
    <property type="entry name" value="FAD/NAD-bd_sf"/>
</dbReference>
<evidence type="ECO:0000256" key="1">
    <source>
        <dbReference type="ARBA" id="ARBA00001974"/>
    </source>
</evidence>
<dbReference type="Proteomes" id="UP001611494">
    <property type="component" value="Unassembled WGS sequence"/>
</dbReference>
<evidence type="ECO:0000313" key="7">
    <source>
        <dbReference type="EMBL" id="MFI2228774.1"/>
    </source>
</evidence>
<protein>
    <submittedName>
        <fullName evidence="7">FAD-dependent monooxygenase</fullName>
    </submittedName>
</protein>
<dbReference type="Pfam" id="PF01494">
    <property type="entry name" value="FAD_binding_3"/>
    <property type="match status" value="1"/>
</dbReference>
<evidence type="ECO:0000259" key="6">
    <source>
        <dbReference type="Pfam" id="PF01494"/>
    </source>
</evidence>
<dbReference type="GO" id="GO:0004497">
    <property type="term" value="F:monooxygenase activity"/>
    <property type="evidence" value="ECO:0007669"/>
    <property type="project" value="UniProtKB-KW"/>
</dbReference>
<dbReference type="InterPro" id="IPR002938">
    <property type="entry name" value="FAD-bd"/>
</dbReference>
<dbReference type="PRINTS" id="PR00420">
    <property type="entry name" value="RNGMNOXGNASE"/>
</dbReference>
<dbReference type="Gene3D" id="3.50.50.60">
    <property type="entry name" value="FAD/NAD(P)-binding domain"/>
    <property type="match status" value="1"/>
</dbReference>
<dbReference type="Gene3D" id="3.30.9.20">
    <property type="match status" value="1"/>
</dbReference>
<organism evidence="7 8">
    <name type="scientific">Nocardia testacea</name>
    <dbReference type="NCBI Taxonomy" id="248551"/>
    <lineage>
        <taxon>Bacteria</taxon>
        <taxon>Bacillati</taxon>
        <taxon>Actinomycetota</taxon>
        <taxon>Actinomycetes</taxon>
        <taxon>Mycobacteriales</taxon>
        <taxon>Nocardiaceae</taxon>
        <taxon>Nocardia</taxon>
    </lineage>
</organism>
<keyword evidence="8" id="KW-1185">Reference proteome</keyword>
<evidence type="ECO:0000256" key="3">
    <source>
        <dbReference type="ARBA" id="ARBA00022827"/>
    </source>
</evidence>
<evidence type="ECO:0000256" key="2">
    <source>
        <dbReference type="ARBA" id="ARBA00022630"/>
    </source>
</evidence>
<keyword evidence="5 7" id="KW-0503">Monooxygenase</keyword>
<name>A0ABW7VQA2_9NOCA</name>
<comment type="cofactor">
    <cofactor evidence="1">
        <name>FAD</name>
        <dbReference type="ChEBI" id="CHEBI:57692"/>
    </cofactor>
</comment>
<evidence type="ECO:0000256" key="4">
    <source>
        <dbReference type="ARBA" id="ARBA00023002"/>
    </source>
</evidence>
<evidence type="ECO:0000313" key="8">
    <source>
        <dbReference type="Proteomes" id="UP001611494"/>
    </source>
</evidence>